<evidence type="ECO:0000313" key="2">
    <source>
        <dbReference type="EMBL" id="CAK8687548.1"/>
    </source>
</evidence>
<accession>A0ABP0G6U2</accession>
<dbReference type="Proteomes" id="UP001642483">
    <property type="component" value="Unassembled WGS sequence"/>
</dbReference>
<sequence length="64" mass="7173">MGDCGKSKRYENNGSMKASRLETPISKIAQHEYYLRSRKFNNKGIEMAGICGQNLTKSGPSRPH</sequence>
<evidence type="ECO:0000313" key="3">
    <source>
        <dbReference type="Proteomes" id="UP001642483"/>
    </source>
</evidence>
<proteinExistence type="predicted"/>
<evidence type="ECO:0000256" key="1">
    <source>
        <dbReference type="SAM" id="MobiDB-lite"/>
    </source>
</evidence>
<name>A0ABP0G6U2_CLALP</name>
<dbReference type="EMBL" id="CAWYQH010000104">
    <property type="protein sequence ID" value="CAK8687548.1"/>
    <property type="molecule type" value="Genomic_DNA"/>
</dbReference>
<feature type="region of interest" description="Disordered" evidence="1">
    <location>
        <begin position="1"/>
        <end position="22"/>
    </location>
</feature>
<comment type="caution">
    <text evidence="2">The sequence shown here is derived from an EMBL/GenBank/DDBJ whole genome shotgun (WGS) entry which is preliminary data.</text>
</comment>
<protein>
    <submittedName>
        <fullName evidence="2">Uncharacterized protein</fullName>
    </submittedName>
</protein>
<reference evidence="2 3" key="1">
    <citation type="submission" date="2024-02" db="EMBL/GenBank/DDBJ databases">
        <authorList>
            <person name="Daric V."/>
            <person name="Darras S."/>
        </authorList>
    </citation>
    <scope>NUCLEOTIDE SEQUENCE [LARGE SCALE GENOMIC DNA]</scope>
</reference>
<gene>
    <name evidence="2" type="ORF">CVLEPA_LOCUS19616</name>
</gene>
<feature type="compositionally biased region" description="Basic and acidic residues" evidence="1">
    <location>
        <begin position="1"/>
        <end position="11"/>
    </location>
</feature>
<organism evidence="2 3">
    <name type="scientific">Clavelina lepadiformis</name>
    <name type="common">Light-bulb sea squirt</name>
    <name type="synonym">Ascidia lepadiformis</name>
    <dbReference type="NCBI Taxonomy" id="159417"/>
    <lineage>
        <taxon>Eukaryota</taxon>
        <taxon>Metazoa</taxon>
        <taxon>Chordata</taxon>
        <taxon>Tunicata</taxon>
        <taxon>Ascidiacea</taxon>
        <taxon>Aplousobranchia</taxon>
        <taxon>Clavelinidae</taxon>
        <taxon>Clavelina</taxon>
    </lineage>
</organism>
<keyword evidence="3" id="KW-1185">Reference proteome</keyword>